<evidence type="ECO:0000313" key="2">
    <source>
        <dbReference type="EMBL" id="ELY85942.1"/>
    </source>
</evidence>
<organism evidence="2 3">
    <name type="scientific">Natrinema altunense (strain JCM 12890 / CGMCC 1.3731 / AJ2)</name>
    <dbReference type="NCBI Taxonomy" id="1227494"/>
    <lineage>
        <taxon>Archaea</taxon>
        <taxon>Methanobacteriati</taxon>
        <taxon>Methanobacteriota</taxon>
        <taxon>Stenosarchaea group</taxon>
        <taxon>Halobacteria</taxon>
        <taxon>Halobacteriales</taxon>
        <taxon>Natrialbaceae</taxon>
        <taxon>Natrinema</taxon>
    </lineage>
</organism>
<dbReference type="Proteomes" id="UP000011511">
    <property type="component" value="Unassembled WGS sequence"/>
</dbReference>
<evidence type="ECO:0000256" key="1">
    <source>
        <dbReference type="SAM" id="MobiDB-lite"/>
    </source>
</evidence>
<sequence length="65" mass="7101">MSASATLAPDESRRSDGHRRRCRPLDLEPTELVASSPDAESNADSVHVANIAGEDGESRLQRWPE</sequence>
<feature type="region of interest" description="Disordered" evidence="1">
    <location>
        <begin position="1"/>
        <end position="65"/>
    </location>
</feature>
<reference evidence="2 3" key="1">
    <citation type="journal article" date="2014" name="PLoS Genet.">
        <title>Phylogenetically driven sequencing of extremely halophilic archaea reveals strategies for static and dynamic osmo-response.</title>
        <authorList>
            <person name="Becker E.A."/>
            <person name="Seitzer P.M."/>
            <person name="Tritt A."/>
            <person name="Larsen D."/>
            <person name="Krusor M."/>
            <person name="Yao A.I."/>
            <person name="Wu D."/>
            <person name="Madern D."/>
            <person name="Eisen J.A."/>
            <person name="Darling A.E."/>
            <person name="Facciotti M.T."/>
        </authorList>
    </citation>
    <scope>NUCLEOTIDE SEQUENCE [LARGE SCALE GENOMIC DNA]</scope>
    <source>
        <strain evidence="2 3">JCM 12890</strain>
    </source>
</reference>
<evidence type="ECO:0000313" key="3">
    <source>
        <dbReference type="Proteomes" id="UP000011511"/>
    </source>
</evidence>
<protein>
    <submittedName>
        <fullName evidence="2">Uncharacterized protein</fullName>
    </submittedName>
</protein>
<gene>
    <name evidence="2" type="ORF">C485_12093</name>
</gene>
<dbReference type="PATRIC" id="fig|1227494.3.peg.2429"/>
<name>L9ZK55_NATA2</name>
<proteinExistence type="predicted"/>
<comment type="caution">
    <text evidence="2">The sequence shown here is derived from an EMBL/GenBank/DDBJ whole genome shotgun (WGS) entry which is preliminary data.</text>
</comment>
<accession>L9ZK55</accession>
<keyword evidence="3" id="KW-1185">Reference proteome</keyword>
<dbReference type="EMBL" id="AOIK01000029">
    <property type="protein sequence ID" value="ELY85942.1"/>
    <property type="molecule type" value="Genomic_DNA"/>
</dbReference>
<feature type="compositionally biased region" description="Basic and acidic residues" evidence="1">
    <location>
        <begin position="56"/>
        <end position="65"/>
    </location>
</feature>
<dbReference type="AlphaFoldDB" id="L9ZK55"/>